<proteinExistence type="inferred from homology"/>
<keyword evidence="9 13" id="KW-1015">Disulfide bond</keyword>
<dbReference type="RefSeq" id="WP_011441245.1">
    <property type="nucleotide sequence ID" value="NC_007778.1"/>
</dbReference>
<dbReference type="STRING" id="316058.RPB_2355"/>
<keyword evidence="2 11" id="KW-0349">Heme</keyword>
<feature type="binding site" evidence="11">
    <location>
        <position position="220"/>
    </location>
    <ligand>
        <name>pyrroloquinoline quinone</name>
        <dbReference type="ChEBI" id="CHEBI:58442"/>
    </ligand>
</feature>
<dbReference type="PROSITE" id="PS51007">
    <property type="entry name" value="CYTC"/>
    <property type="match status" value="1"/>
</dbReference>
<comment type="cofactor">
    <cofactor evidence="11">
        <name>pyrroloquinoline quinone</name>
        <dbReference type="ChEBI" id="CHEBI:58442"/>
    </cofactor>
    <text evidence="11">Binds 1 PQQ group per subunit.</text>
</comment>
<dbReference type="SMART" id="SM00564">
    <property type="entry name" value="PQQ"/>
    <property type="match status" value="5"/>
</dbReference>
<dbReference type="Proteomes" id="UP000008809">
    <property type="component" value="Chromosome"/>
</dbReference>
<keyword evidence="3 12" id="KW-0479">Metal-binding</keyword>
<dbReference type="Pfam" id="PF13442">
    <property type="entry name" value="Cytochrome_CBB3"/>
    <property type="match status" value="1"/>
</dbReference>
<protein>
    <submittedName>
        <fullName evidence="15">Pyrrolo-quinoline quinone</fullName>
    </submittedName>
</protein>
<dbReference type="AlphaFoldDB" id="Q2IXK0"/>
<evidence type="ECO:0000256" key="8">
    <source>
        <dbReference type="ARBA" id="ARBA00023004"/>
    </source>
</evidence>
<comment type="cofactor">
    <cofactor evidence="12">
        <name>Ca(2+)</name>
        <dbReference type="ChEBI" id="CHEBI:29108"/>
    </cofactor>
    <text evidence="12">Binds 1 Ca(2+) ion per subunit.</text>
</comment>
<keyword evidence="7" id="KW-0560">Oxidoreductase</keyword>
<evidence type="ECO:0000313" key="15">
    <source>
        <dbReference type="EMBL" id="ABD07060.1"/>
    </source>
</evidence>
<feature type="binding site" evidence="11">
    <location>
        <position position="296"/>
    </location>
    <ligand>
        <name>pyrroloquinoline quinone</name>
        <dbReference type="ChEBI" id="CHEBI:58442"/>
    </ligand>
</feature>
<gene>
    <name evidence="15" type="ordered locus">RPB_2355</name>
</gene>
<keyword evidence="8 12" id="KW-0408">Iron</keyword>
<feature type="binding site" evidence="11">
    <location>
        <position position="388"/>
    </location>
    <ligand>
        <name>pyrroloquinoline quinone</name>
        <dbReference type="ChEBI" id="CHEBI:58442"/>
    </ligand>
</feature>
<feature type="binding site" evidence="11">
    <location>
        <position position="123"/>
    </location>
    <ligand>
        <name>pyrroloquinoline quinone</name>
        <dbReference type="ChEBI" id="CHEBI:58442"/>
    </ligand>
</feature>
<dbReference type="Pfam" id="PF01011">
    <property type="entry name" value="PQQ"/>
    <property type="match status" value="2"/>
</dbReference>
<dbReference type="OrthoDB" id="9794322at2"/>
<evidence type="ECO:0000256" key="4">
    <source>
        <dbReference type="ARBA" id="ARBA00022729"/>
    </source>
</evidence>
<accession>Q2IXK0</accession>
<dbReference type="GO" id="GO:0016614">
    <property type="term" value="F:oxidoreductase activity, acting on CH-OH group of donors"/>
    <property type="evidence" value="ECO:0007669"/>
    <property type="project" value="InterPro"/>
</dbReference>
<feature type="active site" description="Proton acceptor" evidence="10">
    <location>
        <position position="361"/>
    </location>
</feature>
<dbReference type="eggNOG" id="COG4993">
    <property type="taxonomic scope" value="Bacteria"/>
</dbReference>
<dbReference type="Gene3D" id="2.140.10.10">
    <property type="entry name" value="Quinoprotein alcohol dehydrogenase-like superfamily"/>
    <property type="match status" value="1"/>
</dbReference>
<feature type="binding site" description="axial binding residue" evidence="12">
    <location>
        <position position="661"/>
    </location>
    <ligand>
        <name>heme c</name>
        <dbReference type="ChEBI" id="CHEBI:61717"/>
    </ligand>
    <ligandPart>
        <name>Fe</name>
        <dbReference type="ChEBI" id="CHEBI:18248"/>
    </ligandPart>
</feature>
<evidence type="ECO:0000256" key="7">
    <source>
        <dbReference type="ARBA" id="ARBA00023002"/>
    </source>
</evidence>
<sequence>MKQPAVSVWFAHRFLRDNATSRSATSTKRDLKLGAAALIAAALFHGGAFAQNAKGSADHIRAATGAIDSAAIIANAKTTNDWPSYGLDYAETRFSKLDRINVDNVKQLGLQWSYSLGSDRGVEATPVVVDGIMYVTASWSVVHAVDTRTGKKLWTYDPGVDRSKGYRGCCDVVNRGVALYKGKVFVGAYDGRLVALDAATGKVVWEKDTVIDHGYSYTITGAPRVFNGKVVIGNGGAEYGARGYVTAYDAETGNQAWRWFTVPGDPSKPFEDASMEAAAKTWDPAGKWWVNGGGGTAWDSITFDPDLNMVYIGTGNGSPWARHLRSPAGGDNLYLGSIVALNADTGKYVWHYQETPGDNWDYTSTQPMILADLTIDGQPRKVVLHAPKNGFFFVIDRTNGKFISAKNFVEVNWATGYDANGRPIENPEARDPTKSFDSIPGPYGAHNWHPMSFNPQTGLVYLPAQGVPINLTGEKALTQNKMEPFKFGSTTGWNVGFTLNAVPPKNLPFGRLLAWDPVQQKEVWRAEYVAPWNGGTLTTAGNLVFQGTADGRFVAYNAKTGEKLWESPLGTGAVAAPATYMVDGVQYVSIAVGWGGVFGISQRATEKEAPGTVYTFAVGGKAPMPEFTKYQMGNLLTGIEYDPKDVPEGTAIYVAACATCHGVPGVDRGGNVKNLGYTSTENIAHLKDIVFKGPYRDKGMPDFTGKLTEADVVKIQAFIQGTADAIRPKK</sequence>
<dbReference type="SUPFAM" id="SSF46626">
    <property type="entry name" value="Cytochrome c"/>
    <property type="match status" value="1"/>
</dbReference>
<feature type="binding site" evidence="12">
    <location>
        <position position="238"/>
    </location>
    <ligand>
        <name>Ca(2+)</name>
        <dbReference type="ChEBI" id="CHEBI:29108"/>
    </ligand>
</feature>
<dbReference type="InterPro" id="IPR017512">
    <property type="entry name" value="PQQ_MeOH/EtOH_DH"/>
</dbReference>
<dbReference type="GO" id="GO:0016020">
    <property type="term" value="C:membrane"/>
    <property type="evidence" value="ECO:0007669"/>
    <property type="project" value="InterPro"/>
</dbReference>
<organism evidence="15 16">
    <name type="scientific">Rhodopseudomonas palustris (strain HaA2)</name>
    <dbReference type="NCBI Taxonomy" id="316058"/>
    <lineage>
        <taxon>Bacteria</taxon>
        <taxon>Pseudomonadati</taxon>
        <taxon>Pseudomonadota</taxon>
        <taxon>Alphaproteobacteria</taxon>
        <taxon>Hyphomicrobiales</taxon>
        <taxon>Nitrobacteraceae</taxon>
        <taxon>Rhodopseudomonas</taxon>
    </lineage>
</organism>
<dbReference type="InterPro" id="IPR009056">
    <property type="entry name" value="Cyt_c-like_dom"/>
</dbReference>
<dbReference type="GO" id="GO:0009055">
    <property type="term" value="F:electron transfer activity"/>
    <property type="evidence" value="ECO:0007669"/>
    <property type="project" value="InterPro"/>
</dbReference>
<dbReference type="InterPro" id="IPR018391">
    <property type="entry name" value="PQQ_b-propeller_rpt"/>
</dbReference>
<dbReference type="PROSITE" id="PS00364">
    <property type="entry name" value="BACTERIAL_PQQ_2"/>
    <property type="match status" value="1"/>
</dbReference>
<keyword evidence="4" id="KW-0732">Signal</keyword>
<keyword evidence="16" id="KW-1185">Reference proteome</keyword>
<feature type="binding site" description="covalent" evidence="11">
    <location>
        <position position="657"/>
    </location>
    <ligand>
        <name>heme c</name>
        <dbReference type="ChEBI" id="CHEBI:61717"/>
    </ligand>
</feature>
<feature type="binding site" evidence="12">
    <location>
        <position position="316"/>
    </location>
    <ligand>
        <name>Ca(2+)</name>
        <dbReference type="ChEBI" id="CHEBI:29108"/>
    </ligand>
</feature>
<feature type="domain" description="Cytochrome c" evidence="14">
    <location>
        <begin position="644"/>
        <end position="723"/>
    </location>
</feature>
<dbReference type="SUPFAM" id="SSF50998">
    <property type="entry name" value="Quinoprotein alcohol dehydrogenase-like"/>
    <property type="match status" value="1"/>
</dbReference>
<feature type="binding site" description="covalent" evidence="11">
    <location>
        <position position="660"/>
    </location>
    <ligand>
        <name>heme c</name>
        <dbReference type="ChEBI" id="CHEBI:61717"/>
    </ligand>
</feature>
<evidence type="ECO:0000256" key="13">
    <source>
        <dbReference type="PIRSR" id="PIRSR617512-4"/>
    </source>
</evidence>
<feature type="binding site" evidence="11">
    <location>
        <begin position="236"/>
        <end position="237"/>
    </location>
    <ligand>
        <name>pyrroloquinoline quinone</name>
        <dbReference type="ChEBI" id="CHEBI:58442"/>
    </ligand>
</feature>
<feature type="binding site" description="axial binding residue" evidence="12">
    <location>
        <position position="700"/>
    </location>
    <ligand>
        <name>heme c</name>
        <dbReference type="ChEBI" id="CHEBI:61717"/>
    </ligand>
    <ligandPart>
        <name>Fe</name>
        <dbReference type="ChEBI" id="CHEBI:18248"/>
    </ligandPart>
</feature>
<dbReference type="CDD" id="cd10279">
    <property type="entry name" value="PQQ_ADH_II"/>
    <property type="match status" value="1"/>
</dbReference>
<dbReference type="InterPro" id="IPR011047">
    <property type="entry name" value="Quinoprotein_ADH-like_sf"/>
</dbReference>
<dbReference type="InterPro" id="IPR002372">
    <property type="entry name" value="PQQ_rpt_dom"/>
</dbReference>
<evidence type="ECO:0000256" key="9">
    <source>
        <dbReference type="ARBA" id="ARBA00023157"/>
    </source>
</evidence>
<keyword evidence="6 11" id="KW-0634">PQQ</keyword>
<feature type="binding site" evidence="12">
    <location>
        <position position="361"/>
    </location>
    <ligand>
        <name>Ca(2+)</name>
        <dbReference type="ChEBI" id="CHEBI:29108"/>
    </ligand>
</feature>
<evidence type="ECO:0000256" key="11">
    <source>
        <dbReference type="PIRSR" id="PIRSR617512-2"/>
    </source>
</evidence>
<dbReference type="HOGENOM" id="CLU_018478_0_1_5"/>
<evidence type="ECO:0000256" key="1">
    <source>
        <dbReference type="ARBA" id="ARBA00008156"/>
    </source>
</evidence>
<dbReference type="GO" id="GO:0005509">
    <property type="term" value="F:calcium ion binding"/>
    <property type="evidence" value="ECO:0007669"/>
    <property type="project" value="InterPro"/>
</dbReference>
<evidence type="ECO:0000256" key="5">
    <source>
        <dbReference type="ARBA" id="ARBA00022837"/>
    </source>
</evidence>
<name>Q2IXK0_RHOP2</name>
<dbReference type="PANTHER" id="PTHR32303">
    <property type="entry name" value="QUINOPROTEIN ALCOHOL DEHYDROGENASE (CYTOCHROME C)"/>
    <property type="match status" value="1"/>
</dbReference>
<feature type="binding site" evidence="11">
    <location>
        <begin position="447"/>
        <end position="448"/>
    </location>
    <ligand>
        <name>pyrroloquinoline quinone</name>
        <dbReference type="ChEBI" id="CHEBI:58442"/>
    </ligand>
</feature>
<feature type="disulfide bond" evidence="13">
    <location>
        <begin position="169"/>
        <end position="170"/>
    </location>
</feature>
<evidence type="ECO:0000256" key="12">
    <source>
        <dbReference type="PIRSR" id="PIRSR617512-3"/>
    </source>
</evidence>
<feature type="binding site" evidence="11">
    <location>
        <position position="597"/>
    </location>
    <ligand>
        <name>pyrroloquinoline quinone</name>
        <dbReference type="ChEBI" id="CHEBI:58442"/>
    </ligand>
</feature>
<evidence type="ECO:0000256" key="3">
    <source>
        <dbReference type="ARBA" id="ARBA00022723"/>
    </source>
</evidence>
<dbReference type="EMBL" id="CP000250">
    <property type="protein sequence ID" value="ABD07060.1"/>
    <property type="molecule type" value="Genomic_DNA"/>
</dbReference>
<dbReference type="eggNOG" id="COG2010">
    <property type="taxonomic scope" value="Bacteria"/>
</dbReference>
<dbReference type="NCBIfam" id="TIGR03075">
    <property type="entry name" value="PQQ_enz_alc_DH"/>
    <property type="match status" value="1"/>
</dbReference>
<dbReference type="GO" id="GO:0020037">
    <property type="term" value="F:heme binding"/>
    <property type="evidence" value="ECO:0007669"/>
    <property type="project" value="InterPro"/>
</dbReference>
<evidence type="ECO:0000256" key="10">
    <source>
        <dbReference type="PIRSR" id="PIRSR617512-1"/>
    </source>
</evidence>
<keyword evidence="5 12" id="KW-0106">Calcium</keyword>
<evidence type="ECO:0000313" key="16">
    <source>
        <dbReference type="Proteomes" id="UP000008809"/>
    </source>
</evidence>
<evidence type="ECO:0000256" key="6">
    <source>
        <dbReference type="ARBA" id="ARBA00022891"/>
    </source>
</evidence>
<dbReference type="KEGG" id="rpb:RPB_2355"/>
<dbReference type="GO" id="GO:0030288">
    <property type="term" value="C:outer membrane-bounded periplasmic space"/>
    <property type="evidence" value="ECO:0007669"/>
    <property type="project" value="InterPro"/>
</dbReference>
<feature type="binding site" evidence="11">
    <location>
        <position position="175"/>
    </location>
    <ligand>
        <name>pyrroloquinoline quinone</name>
        <dbReference type="ChEBI" id="CHEBI:58442"/>
    </ligand>
</feature>
<dbReference type="Gene3D" id="1.10.760.10">
    <property type="entry name" value="Cytochrome c-like domain"/>
    <property type="match status" value="1"/>
</dbReference>
<dbReference type="InterPro" id="IPR001479">
    <property type="entry name" value="Quinoprotein_DH_CS"/>
</dbReference>
<dbReference type="InterPro" id="IPR036909">
    <property type="entry name" value="Cyt_c-like_dom_sf"/>
</dbReference>
<evidence type="ECO:0000256" key="2">
    <source>
        <dbReference type="ARBA" id="ARBA00022617"/>
    </source>
</evidence>
<comment type="similarity">
    <text evidence="1">Belongs to the bacterial PQQ dehydrogenase family.</text>
</comment>
<reference evidence="15 16" key="1">
    <citation type="submission" date="2006-01" db="EMBL/GenBank/DDBJ databases">
        <title>Complete sequence of Rhodopseudomonas palustris HaA2.</title>
        <authorList>
            <consortium name="US DOE Joint Genome Institute"/>
            <person name="Copeland A."/>
            <person name="Lucas S."/>
            <person name="Lapidus A."/>
            <person name="Barry K."/>
            <person name="Detter J.C."/>
            <person name="Glavina T."/>
            <person name="Hammon N."/>
            <person name="Israni S."/>
            <person name="Pitluck S."/>
            <person name="Chain P."/>
            <person name="Malfatti S."/>
            <person name="Shin M."/>
            <person name="Vergez L."/>
            <person name="Schmutz J."/>
            <person name="Larimer F."/>
            <person name="Land M."/>
            <person name="Hauser L."/>
            <person name="Pelletier D.A."/>
            <person name="Kyrpides N."/>
            <person name="Anderson I."/>
            <person name="Oda Y."/>
            <person name="Harwood C.S."/>
            <person name="Richardson P."/>
        </authorList>
    </citation>
    <scope>NUCLEOTIDE SEQUENCE [LARGE SCALE GENOMIC DNA]</scope>
    <source>
        <strain evidence="15 16">HaA2</strain>
    </source>
</reference>
<evidence type="ECO:0000259" key="14">
    <source>
        <dbReference type="PROSITE" id="PS51007"/>
    </source>
</evidence>
<comment type="cofactor">
    <cofactor evidence="11">
        <name>heme c</name>
        <dbReference type="ChEBI" id="CHEBI:61717"/>
    </cofactor>
    <text evidence="11">Binds 1 heme c group per subunit.</text>
</comment>